<evidence type="ECO:0000256" key="2">
    <source>
        <dbReference type="ARBA" id="ARBA00022694"/>
    </source>
</evidence>
<dbReference type="GO" id="GO:0046872">
    <property type="term" value="F:metal ion binding"/>
    <property type="evidence" value="ECO:0007669"/>
    <property type="project" value="UniProtKB-KW"/>
</dbReference>
<evidence type="ECO:0000313" key="10">
    <source>
        <dbReference type="EMBL" id="ACI17083.1"/>
    </source>
</evidence>
<dbReference type="GO" id="GO:0003723">
    <property type="term" value="F:RNA binding"/>
    <property type="evidence" value="ECO:0007669"/>
    <property type="project" value="UniProtKB-KW"/>
</dbReference>
<dbReference type="Gene3D" id="1.10.3090.10">
    <property type="entry name" value="cca-adding enzyme, domain 2"/>
    <property type="match status" value="1"/>
</dbReference>
<keyword evidence="3" id="KW-0548">Nucleotidyltransferase</keyword>
<evidence type="ECO:0000256" key="4">
    <source>
        <dbReference type="ARBA" id="ARBA00022723"/>
    </source>
</evidence>
<keyword evidence="4" id="KW-0479">Metal-binding</keyword>
<dbReference type="InterPro" id="IPR043519">
    <property type="entry name" value="NT_sf"/>
</dbReference>
<sequence>MVFTVFPPSINHLVTFTAETAYQIVRSLPDHTNFTIYNNNMDFLVGGCLRDIILGKPPKDYDIISDAHVPFEPKVVLGKDVLTYRYIIGGKIVDVSSQLNLQKRDFPMNAMALDFQGNYYDPRGGLEDLFNRQLSVEKERLEEDPIRVLRAAKLCAELGLTPVGDKVDGLLLLRQVNEGRLYQEYLKMILSPEWLKAIEILKDFFQLPLKVPSTNLPPLAPIRTSACEAHHYPELFGLPPKLTNLCWDLEHMDLADPPACLCTHGKKAVWGALVQSKPEVIQLYKAWALFRHRAPKTPTTENPHKHYYDQCVAFLREKQELGDA</sequence>
<dbReference type="GO" id="GO:0016779">
    <property type="term" value="F:nucleotidyltransferase activity"/>
    <property type="evidence" value="ECO:0007669"/>
    <property type="project" value="UniProtKB-KW"/>
</dbReference>
<dbReference type="EMBL" id="CP001145">
    <property type="protein sequence ID" value="ACI17083.1"/>
    <property type="molecule type" value="Genomic_DNA"/>
</dbReference>
<feature type="domain" description="Poly A polymerase head" evidence="9">
    <location>
        <begin position="43"/>
        <end position="68"/>
    </location>
</feature>
<evidence type="ECO:0000256" key="7">
    <source>
        <dbReference type="ARBA" id="ARBA00022884"/>
    </source>
</evidence>
<reference evidence="10 11" key="2">
    <citation type="journal article" date="2014" name="Genome Announc.">
        <title>Complete Genome Sequence of Coprothermobacter proteolyticus DSM 5265.</title>
        <authorList>
            <person name="Alexiev A."/>
            <person name="Coil D.A."/>
            <person name="Badger J.H."/>
            <person name="Enticknap J."/>
            <person name="Ward N."/>
            <person name="Robb F.T."/>
            <person name="Eisen J.A."/>
        </authorList>
    </citation>
    <scope>NUCLEOTIDE SEQUENCE [LARGE SCALE GENOMIC DNA]</scope>
    <source>
        <strain evidence="11">ATCC 35245 / DSM 5265 / OCM 4 / BT</strain>
    </source>
</reference>
<keyword evidence="7 8" id="KW-0694">RNA-binding</keyword>
<evidence type="ECO:0000313" key="11">
    <source>
        <dbReference type="Proteomes" id="UP000001732"/>
    </source>
</evidence>
<dbReference type="SUPFAM" id="SSF81301">
    <property type="entry name" value="Nucleotidyltransferase"/>
    <property type="match status" value="1"/>
</dbReference>
<evidence type="ECO:0000259" key="9">
    <source>
        <dbReference type="Pfam" id="PF01743"/>
    </source>
</evidence>
<dbReference type="InterPro" id="IPR002646">
    <property type="entry name" value="PolA_pol_head_dom"/>
</dbReference>
<dbReference type="InterPro" id="IPR050124">
    <property type="entry name" value="tRNA_CCA-adding_enzyme"/>
</dbReference>
<dbReference type="eggNOG" id="COG0617">
    <property type="taxonomic scope" value="Bacteria"/>
</dbReference>
<dbReference type="SUPFAM" id="SSF81891">
    <property type="entry name" value="Poly A polymerase C-terminal region-like"/>
    <property type="match status" value="1"/>
</dbReference>
<organism evidence="10 11">
    <name type="scientific">Coprothermobacter proteolyticus (strain ATCC 35245 / DSM 5265 / OCM 4 / BT)</name>
    <dbReference type="NCBI Taxonomy" id="309798"/>
    <lineage>
        <taxon>Bacteria</taxon>
        <taxon>Pseudomonadati</taxon>
        <taxon>Coprothermobacterota</taxon>
        <taxon>Coprothermobacteria</taxon>
        <taxon>Coprothermobacterales</taxon>
        <taxon>Coprothermobacteraceae</taxon>
        <taxon>Coprothermobacter</taxon>
    </lineage>
</organism>
<reference evidence="11" key="1">
    <citation type="submission" date="2008-08" db="EMBL/GenBank/DDBJ databases">
        <title>The complete genome sequence of Coprothermobacter proteolyticus strain ATCC 5245 / DSM 5265 / BT.</title>
        <authorList>
            <person name="Dodson R.J."/>
            <person name="Durkin A.S."/>
            <person name="Wu M."/>
            <person name="Eisen J."/>
            <person name="Sutton G."/>
        </authorList>
    </citation>
    <scope>NUCLEOTIDE SEQUENCE [LARGE SCALE GENOMIC DNA]</scope>
    <source>
        <strain evidence="11">ATCC 35245 / DSM 5265 / OCM 4 / BT</strain>
    </source>
</reference>
<name>B5Y7R2_COPPD</name>
<comment type="similarity">
    <text evidence="8">Belongs to the tRNA nucleotidyltransferase/poly(A) polymerase family.</text>
</comment>
<proteinExistence type="inferred from homology"/>
<dbReference type="Gene3D" id="3.30.460.10">
    <property type="entry name" value="Beta Polymerase, domain 2"/>
    <property type="match status" value="2"/>
</dbReference>
<accession>B5Y7R2</accession>
<keyword evidence="2" id="KW-0819">tRNA processing</keyword>
<keyword evidence="6" id="KW-0460">Magnesium</keyword>
<keyword evidence="11" id="KW-1185">Reference proteome</keyword>
<protein>
    <submittedName>
        <fullName evidence="10">Polynucleotide adenyltransferase</fullName>
    </submittedName>
</protein>
<dbReference type="GO" id="GO:0008033">
    <property type="term" value="P:tRNA processing"/>
    <property type="evidence" value="ECO:0007669"/>
    <property type="project" value="UniProtKB-KW"/>
</dbReference>
<dbReference type="PANTHER" id="PTHR47545">
    <property type="entry name" value="MULTIFUNCTIONAL CCA PROTEIN"/>
    <property type="match status" value="1"/>
</dbReference>
<keyword evidence="1 8" id="KW-0808">Transferase</keyword>
<evidence type="ECO:0000256" key="6">
    <source>
        <dbReference type="ARBA" id="ARBA00022842"/>
    </source>
</evidence>
<keyword evidence="5" id="KW-0547">Nucleotide-binding</keyword>
<dbReference type="Proteomes" id="UP000001732">
    <property type="component" value="Chromosome"/>
</dbReference>
<evidence type="ECO:0000256" key="1">
    <source>
        <dbReference type="ARBA" id="ARBA00022679"/>
    </source>
</evidence>
<gene>
    <name evidence="10" type="ordered locus">COPRO5265_0444</name>
</gene>
<dbReference type="STRING" id="309798.COPRO5265_0444"/>
<evidence type="ECO:0000256" key="3">
    <source>
        <dbReference type="ARBA" id="ARBA00022695"/>
    </source>
</evidence>
<evidence type="ECO:0000256" key="8">
    <source>
        <dbReference type="RuleBase" id="RU003953"/>
    </source>
</evidence>
<dbReference type="KEGG" id="cpo:COPRO5265_0444"/>
<dbReference type="GO" id="GO:0000166">
    <property type="term" value="F:nucleotide binding"/>
    <property type="evidence" value="ECO:0007669"/>
    <property type="project" value="UniProtKB-KW"/>
</dbReference>
<evidence type="ECO:0000256" key="5">
    <source>
        <dbReference type="ARBA" id="ARBA00022741"/>
    </source>
</evidence>
<dbReference type="Pfam" id="PF01743">
    <property type="entry name" value="PolyA_pol"/>
    <property type="match status" value="1"/>
</dbReference>
<dbReference type="AlphaFoldDB" id="B5Y7R2"/>